<feature type="non-terminal residue" evidence="2">
    <location>
        <position position="1"/>
    </location>
</feature>
<dbReference type="AlphaFoldDB" id="A0A9N9HZ54"/>
<name>A0A9N9HZ54_9GLOM</name>
<evidence type="ECO:0000313" key="2">
    <source>
        <dbReference type="EMBL" id="CAG8713872.1"/>
    </source>
</evidence>
<feature type="region of interest" description="Disordered" evidence="1">
    <location>
        <begin position="41"/>
        <end position="76"/>
    </location>
</feature>
<organism evidence="2 3">
    <name type="scientific">Acaulospora morrowiae</name>
    <dbReference type="NCBI Taxonomy" id="94023"/>
    <lineage>
        <taxon>Eukaryota</taxon>
        <taxon>Fungi</taxon>
        <taxon>Fungi incertae sedis</taxon>
        <taxon>Mucoromycota</taxon>
        <taxon>Glomeromycotina</taxon>
        <taxon>Glomeromycetes</taxon>
        <taxon>Diversisporales</taxon>
        <taxon>Acaulosporaceae</taxon>
        <taxon>Acaulospora</taxon>
    </lineage>
</organism>
<dbReference type="OrthoDB" id="185618at2759"/>
<dbReference type="Proteomes" id="UP000789342">
    <property type="component" value="Unassembled WGS sequence"/>
</dbReference>
<comment type="caution">
    <text evidence="2">The sequence shown here is derived from an EMBL/GenBank/DDBJ whole genome shotgun (WGS) entry which is preliminary data.</text>
</comment>
<reference evidence="2" key="1">
    <citation type="submission" date="2021-06" db="EMBL/GenBank/DDBJ databases">
        <authorList>
            <person name="Kallberg Y."/>
            <person name="Tangrot J."/>
            <person name="Rosling A."/>
        </authorList>
    </citation>
    <scope>NUCLEOTIDE SEQUENCE</scope>
    <source>
        <strain evidence="2">CL551</strain>
    </source>
</reference>
<keyword evidence="3" id="KW-1185">Reference proteome</keyword>
<gene>
    <name evidence="2" type="ORF">AMORRO_LOCUS12869</name>
</gene>
<proteinExistence type="predicted"/>
<evidence type="ECO:0000256" key="1">
    <source>
        <dbReference type="SAM" id="MobiDB-lite"/>
    </source>
</evidence>
<evidence type="ECO:0000313" key="3">
    <source>
        <dbReference type="Proteomes" id="UP000789342"/>
    </source>
</evidence>
<dbReference type="EMBL" id="CAJVPV010020183">
    <property type="protein sequence ID" value="CAG8713872.1"/>
    <property type="molecule type" value="Genomic_DNA"/>
</dbReference>
<accession>A0A9N9HZ54</accession>
<sequence>MTKLLKRRGGFSEDTRWRQLLFTLKIIYEMEKKGLDFTCGKSRDNESQCTWQRRMRGSSDTSGNEKSVSKDIAPGEDGISLVNSSKKCAATELYVDNKVETGKETSIPQKLTKTVTNNMQAETIPRHESSGENGSTIQESSQCFTEDSNKTSNLEVGAEIASKKNLSDNLTSTGQNTRMFGSGYIPAIIKIFGSSISSISQLQNK</sequence>
<protein>
    <submittedName>
        <fullName evidence="2">16316_t:CDS:1</fullName>
    </submittedName>
</protein>